<evidence type="ECO:0000313" key="2">
    <source>
        <dbReference type="Proteomes" id="UP001500742"/>
    </source>
</evidence>
<organism evidence="1 2">
    <name type="scientific">Mucilaginibacter dorajii</name>
    <dbReference type="NCBI Taxonomy" id="692994"/>
    <lineage>
        <taxon>Bacteria</taxon>
        <taxon>Pseudomonadati</taxon>
        <taxon>Bacteroidota</taxon>
        <taxon>Sphingobacteriia</taxon>
        <taxon>Sphingobacteriales</taxon>
        <taxon>Sphingobacteriaceae</taxon>
        <taxon>Mucilaginibacter</taxon>
    </lineage>
</organism>
<keyword evidence="2" id="KW-1185">Reference proteome</keyword>
<protein>
    <submittedName>
        <fullName evidence="1">Uncharacterized protein</fullName>
    </submittedName>
</protein>
<dbReference type="Proteomes" id="UP001500742">
    <property type="component" value="Unassembled WGS sequence"/>
</dbReference>
<name>A0ABP7PRU9_9SPHI</name>
<gene>
    <name evidence="1" type="ORF">GCM10022210_18870</name>
</gene>
<comment type="caution">
    <text evidence="1">The sequence shown here is derived from an EMBL/GenBank/DDBJ whole genome shotgun (WGS) entry which is preliminary data.</text>
</comment>
<sequence>MLCFGVLVQAQQSQILNDNQGKPVMEQSYTDVEGSPYFNANWFPGTVNLSSGKAITAKLKYDLVKDELSCLLIITRCEEESRIKSQESRREKNSLHLSLTHNKCIMSLRVLKSTDFEGEMT</sequence>
<reference evidence="2" key="1">
    <citation type="journal article" date="2019" name="Int. J. Syst. Evol. Microbiol.">
        <title>The Global Catalogue of Microorganisms (GCM) 10K type strain sequencing project: providing services to taxonomists for standard genome sequencing and annotation.</title>
        <authorList>
            <consortium name="The Broad Institute Genomics Platform"/>
            <consortium name="The Broad Institute Genome Sequencing Center for Infectious Disease"/>
            <person name="Wu L."/>
            <person name="Ma J."/>
        </authorList>
    </citation>
    <scope>NUCLEOTIDE SEQUENCE [LARGE SCALE GENOMIC DNA]</scope>
    <source>
        <strain evidence="2">JCM 16601</strain>
    </source>
</reference>
<accession>A0ABP7PRU9</accession>
<proteinExistence type="predicted"/>
<dbReference type="EMBL" id="BAAAZC010000013">
    <property type="protein sequence ID" value="GAA3970030.1"/>
    <property type="molecule type" value="Genomic_DNA"/>
</dbReference>
<evidence type="ECO:0000313" key="1">
    <source>
        <dbReference type="EMBL" id="GAA3970030.1"/>
    </source>
</evidence>